<evidence type="ECO:0000256" key="13">
    <source>
        <dbReference type="ARBA" id="ARBA00023136"/>
    </source>
</evidence>
<dbReference type="InterPro" id="IPR004358">
    <property type="entry name" value="Sig_transdc_His_kin-like_C"/>
</dbReference>
<dbReference type="InterPro" id="IPR013767">
    <property type="entry name" value="PAS_fold"/>
</dbReference>
<sequence>MGPQPDDARGGITPGRRNEWLTGLATAAVFATDCLTPLGYAIPVLYPAVVWLAFGVGRSRWVWGTAVVASVLAVGRLWTCPGEDLNLGLANRLISLFVIWLTAVLCSHVLKLRVQQQGLQRGLEDRVEERTRQLRASEERYALAVNGSTDGLWDWNVLTKEVYYAPRLKELLGHRDEELANVFGEFETRLHPDDHDRMLAAIRRHLESRQPYDDEYRLRTKGGAYRWFRARGQAVWDAAGRPTRMAGSITDVDDRKRAEASLEHEQFLLETLLRNLPDAIYFKDTGGRFSRVSTALARRLGAATPESVVGVTDAAFFPEQYARQAAAEEQEVMRTEKPLLGKEEHPRWPDGTEATVLTTKIPLRNRRGEVVGTCGISHDVTSIKQAEERFRLVVDAAPNPILVVDPDGHVQLANRAAVATFGYTPEELAGQLVELLIPDRVREVHTRFREEYWRNPAARVLGVNSDLSGRRRDGTEFPAEVYLNPITFGRDRVVLVSVLDLTARKQAERKADELRERLSIATTGTGIGVWDWDLRNNNLIWDDQMYRIYGIPADQFGGAYEAWQTGLHPDDRERASAEVMRAVRGEAEFDTAFRVTWPDRTVHHIKARGVAKRDADGETVRMIGLNWDVTVQEELAAELADFRETLDQTLDCVFIIDPDTLWFTYVNQGACRQTGYSRDELFRMGPCDLTPDFAPAGWDKLVAPLIAGKEPQLRYESVLGHKLGYRVPAEVSLQYLSPAGRRSRFVAVVRDVTERKRAEEDLRRYASEVTKSRDRIEAQAAQLVLRTQELSRARGAADAANRAKSEFLANMSHEIRTPMNGVLGMTRLTLDTELTPRQREYLEMAHRSAETLLDILNDILDFSKIEAGKFTLEAVPFHVQEWVENVVKDMSIRSSAKNLELTYDVGGDVPYAVSGDPGRLRQVLLNLVSNAIKFTDAGEVDVTIRRVGGGDEEVELEFAVRDTGIGIPPDRVERIFEAFEQADTSITRTHGGTGLGLTISARLVSLMGGPMRVQSVLGEGSTFSFRARFPVSDQPLPRMKTHCLPELRGLRVLVVDDNATNRRILHDMLIHWDMRPWCAASGSEALQAMREAAREETPFTLVLLDAMMPGMDGFTVAEELRADGVYDGTTIMMLSSADADGDSVRCQSVGVQKYLTKPILSSVLFNAIVEAIDKINRAANSDAAEDRCLPARPRPGLGSVGTAEPDTPAARPVRILLAEDNLINQKVAIGILEAAGHQVTVVSNGTEAVAATGKEPFDVILMDLQMPVMDGFQATAAIRAREQGTGQHTPIIALTAHAMKGDQERCRAGGMDGYVSKPIQPEGLLLAIEQCVPQAGVSAEVATPEREAGDASLDRAALLNRVRGNAKLLVEILELCPVELTKLQKELELAVSRMDAQGIQSAAHTLKGTLGNLTATEAYETAKCLEEMGRNGDFGHVPDAFNRLHRQIERVKIATINMLRDLTAG</sequence>
<dbReference type="PRINTS" id="PR00344">
    <property type="entry name" value="BCTRLSENSOR"/>
</dbReference>
<dbReference type="InterPro" id="IPR003594">
    <property type="entry name" value="HATPase_dom"/>
</dbReference>
<dbReference type="SMART" id="SM00387">
    <property type="entry name" value="HATPase_c"/>
    <property type="match status" value="1"/>
</dbReference>
<organism evidence="25 26">
    <name type="scientific">Limnoglobus roseus</name>
    <dbReference type="NCBI Taxonomy" id="2598579"/>
    <lineage>
        <taxon>Bacteria</taxon>
        <taxon>Pseudomonadati</taxon>
        <taxon>Planctomycetota</taxon>
        <taxon>Planctomycetia</taxon>
        <taxon>Gemmatales</taxon>
        <taxon>Gemmataceae</taxon>
        <taxon>Limnoglobus</taxon>
    </lineage>
</organism>
<dbReference type="Gene3D" id="3.30.565.10">
    <property type="entry name" value="Histidine kinase-like ATPase, C-terminal domain"/>
    <property type="match status" value="1"/>
</dbReference>
<evidence type="ECO:0000259" key="20">
    <source>
        <dbReference type="PROSITE" id="PS50109"/>
    </source>
</evidence>
<accession>A0A5C1AM36</accession>
<dbReference type="FunFam" id="1.10.287.130:FF:000002">
    <property type="entry name" value="Two-component osmosensing histidine kinase"/>
    <property type="match status" value="1"/>
</dbReference>
<keyword evidence="9 25" id="KW-0418">Kinase</keyword>
<name>A0A5C1AM36_9BACT</name>
<evidence type="ECO:0000256" key="16">
    <source>
        <dbReference type="PROSITE-ProRule" id="PRU00110"/>
    </source>
</evidence>
<dbReference type="Pfam" id="PF13426">
    <property type="entry name" value="PAS_9"/>
    <property type="match status" value="1"/>
</dbReference>
<evidence type="ECO:0000256" key="2">
    <source>
        <dbReference type="ARBA" id="ARBA00004651"/>
    </source>
</evidence>
<feature type="modified residue" description="Phosphohistidine" evidence="16">
    <location>
        <position position="1404"/>
    </location>
</feature>
<evidence type="ECO:0000256" key="14">
    <source>
        <dbReference type="ARBA" id="ARBA00064003"/>
    </source>
</evidence>
<dbReference type="RefSeq" id="WP_149114005.1">
    <property type="nucleotide sequence ID" value="NZ_CP042425.1"/>
</dbReference>
<dbReference type="InterPro" id="IPR000700">
    <property type="entry name" value="PAS-assoc_C"/>
</dbReference>
<dbReference type="EMBL" id="CP042425">
    <property type="protein sequence ID" value="QEL19635.1"/>
    <property type="molecule type" value="Genomic_DNA"/>
</dbReference>
<dbReference type="CDD" id="cd17546">
    <property type="entry name" value="REC_hyHK_CKI1_RcsC-like"/>
    <property type="match status" value="1"/>
</dbReference>
<dbReference type="GO" id="GO:0006355">
    <property type="term" value="P:regulation of DNA-templated transcription"/>
    <property type="evidence" value="ECO:0007669"/>
    <property type="project" value="InterPro"/>
</dbReference>
<dbReference type="InterPro" id="IPR001610">
    <property type="entry name" value="PAC"/>
</dbReference>
<dbReference type="InterPro" id="IPR013655">
    <property type="entry name" value="PAS_fold_3"/>
</dbReference>
<dbReference type="GO" id="GO:0000155">
    <property type="term" value="F:phosphorelay sensor kinase activity"/>
    <property type="evidence" value="ECO:0007669"/>
    <property type="project" value="InterPro"/>
</dbReference>
<dbReference type="InterPro" id="IPR001789">
    <property type="entry name" value="Sig_transdc_resp-reg_receiver"/>
</dbReference>
<dbReference type="SMART" id="SM00086">
    <property type="entry name" value="PAC"/>
    <property type="match status" value="4"/>
</dbReference>
<feature type="region of interest" description="Disordered" evidence="18">
    <location>
        <begin position="1187"/>
        <end position="1206"/>
    </location>
</feature>
<comment type="subunit">
    <text evidence="14">At low DSF concentrations, interacts with RpfF.</text>
</comment>
<feature type="domain" description="Histidine kinase" evidence="20">
    <location>
        <begin position="810"/>
        <end position="1031"/>
    </location>
</feature>
<evidence type="ECO:0000259" key="23">
    <source>
        <dbReference type="PROSITE" id="PS50113"/>
    </source>
</evidence>
<evidence type="ECO:0000256" key="10">
    <source>
        <dbReference type="ARBA" id="ARBA00022840"/>
    </source>
</evidence>
<evidence type="ECO:0000256" key="12">
    <source>
        <dbReference type="ARBA" id="ARBA00023012"/>
    </source>
</evidence>
<evidence type="ECO:0000256" key="4">
    <source>
        <dbReference type="ARBA" id="ARBA00022475"/>
    </source>
</evidence>
<comment type="subcellular location">
    <subcellularLocation>
        <location evidence="2">Cell membrane</location>
        <topology evidence="2">Multi-pass membrane protein</topology>
    </subcellularLocation>
</comment>
<keyword evidence="8" id="KW-0547">Nucleotide-binding</keyword>
<dbReference type="CDD" id="cd00130">
    <property type="entry name" value="PAS"/>
    <property type="match status" value="4"/>
</dbReference>
<dbReference type="Gene3D" id="1.10.287.130">
    <property type="match status" value="1"/>
</dbReference>
<keyword evidence="7 19" id="KW-0812">Transmembrane</keyword>
<dbReference type="Pfam" id="PF02518">
    <property type="entry name" value="HATPase_c"/>
    <property type="match status" value="1"/>
</dbReference>
<feature type="domain" description="PAS" evidence="22">
    <location>
        <begin position="638"/>
        <end position="681"/>
    </location>
</feature>
<dbReference type="PANTHER" id="PTHR45339">
    <property type="entry name" value="HYBRID SIGNAL TRANSDUCTION HISTIDINE KINASE J"/>
    <property type="match status" value="1"/>
</dbReference>
<dbReference type="PROSITE" id="PS50110">
    <property type="entry name" value="RESPONSE_REGULATORY"/>
    <property type="match status" value="2"/>
</dbReference>
<dbReference type="PROSITE" id="PS50109">
    <property type="entry name" value="HIS_KIN"/>
    <property type="match status" value="1"/>
</dbReference>
<evidence type="ECO:0000259" key="24">
    <source>
        <dbReference type="PROSITE" id="PS50894"/>
    </source>
</evidence>
<dbReference type="CDD" id="cd00082">
    <property type="entry name" value="HisKA"/>
    <property type="match status" value="1"/>
</dbReference>
<evidence type="ECO:0000256" key="19">
    <source>
        <dbReference type="SAM" id="Phobius"/>
    </source>
</evidence>
<dbReference type="GO" id="GO:0005886">
    <property type="term" value="C:plasma membrane"/>
    <property type="evidence" value="ECO:0007669"/>
    <property type="project" value="UniProtKB-SubCell"/>
</dbReference>
<keyword evidence="13 19" id="KW-0472">Membrane</keyword>
<feature type="domain" description="PAC" evidence="23">
    <location>
        <begin position="212"/>
        <end position="264"/>
    </location>
</feature>
<evidence type="ECO:0000256" key="8">
    <source>
        <dbReference type="ARBA" id="ARBA00022741"/>
    </source>
</evidence>
<dbReference type="Pfam" id="PF01627">
    <property type="entry name" value="Hpt"/>
    <property type="match status" value="1"/>
</dbReference>
<keyword evidence="4" id="KW-1003">Cell membrane</keyword>
<feature type="domain" description="PAC" evidence="23">
    <location>
        <begin position="713"/>
        <end position="764"/>
    </location>
</feature>
<dbReference type="Pfam" id="PF00989">
    <property type="entry name" value="PAS"/>
    <property type="match status" value="1"/>
</dbReference>
<dbReference type="PROSITE" id="PS50113">
    <property type="entry name" value="PAC"/>
    <property type="match status" value="5"/>
</dbReference>
<keyword evidence="10" id="KW-0067">ATP-binding</keyword>
<reference evidence="26" key="1">
    <citation type="submission" date="2019-08" db="EMBL/GenBank/DDBJ databases">
        <title>Limnoglobus roseus gen. nov., sp. nov., a novel freshwater planctomycete with a giant genome from the family Gemmataceae.</title>
        <authorList>
            <person name="Kulichevskaya I.S."/>
            <person name="Naumoff D.G."/>
            <person name="Miroshnikov K."/>
            <person name="Ivanova A."/>
            <person name="Philippov D.A."/>
            <person name="Hakobyan A."/>
            <person name="Rijpstra I.C."/>
            <person name="Sinninghe Damste J.S."/>
            <person name="Liesack W."/>
            <person name="Dedysh S.N."/>
        </authorList>
    </citation>
    <scope>NUCLEOTIDE SEQUENCE [LARGE SCALE GENOMIC DNA]</scope>
    <source>
        <strain evidence="26">PX52</strain>
    </source>
</reference>
<dbReference type="InterPro" id="IPR036890">
    <property type="entry name" value="HATPase_C_sf"/>
</dbReference>
<dbReference type="SMART" id="SM00091">
    <property type="entry name" value="PAS"/>
    <property type="match status" value="5"/>
</dbReference>
<evidence type="ECO:0000313" key="26">
    <source>
        <dbReference type="Proteomes" id="UP000324974"/>
    </source>
</evidence>
<feature type="modified residue" description="4-aspartylphosphate" evidence="17">
    <location>
        <position position="1263"/>
    </location>
</feature>
<dbReference type="SUPFAM" id="SSF55874">
    <property type="entry name" value="ATPase domain of HSP90 chaperone/DNA topoisomerase II/histidine kinase"/>
    <property type="match status" value="1"/>
</dbReference>
<evidence type="ECO:0000256" key="18">
    <source>
        <dbReference type="SAM" id="MobiDB-lite"/>
    </source>
</evidence>
<dbReference type="Proteomes" id="UP000324974">
    <property type="component" value="Chromosome"/>
</dbReference>
<keyword evidence="6" id="KW-0808">Transferase</keyword>
<keyword evidence="12" id="KW-0902">Two-component regulatory system</keyword>
<feature type="domain" description="PAC" evidence="23">
    <location>
        <begin position="589"/>
        <end position="641"/>
    </location>
</feature>
<dbReference type="OrthoDB" id="9762493at2"/>
<evidence type="ECO:0000256" key="17">
    <source>
        <dbReference type="PROSITE-ProRule" id="PRU00169"/>
    </source>
</evidence>
<feature type="domain" description="PAS" evidence="22">
    <location>
        <begin position="137"/>
        <end position="209"/>
    </location>
</feature>
<dbReference type="SUPFAM" id="SSF55785">
    <property type="entry name" value="PYP-like sensor domain (PAS domain)"/>
    <property type="match status" value="5"/>
</dbReference>
<dbReference type="SUPFAM" id="SSF47384">
    <property type="entry name" value="Homodimeric domain of signal transducing histidine kinase"/>
    <property type="match status" value="1"/>
</dbReference>
<proteinExistence type="predicted"/>
<dbReference type="InterPro" id="IPR000014">
    <property type="entry name" value="PAS"/>
</dbReference>
<evidence type="ECO:0000256" key="6">
    <source>
        <dbReference type="ARBA" id="ARBA00022679"/>
    </source>
</evidence>
<dbReference type="InterPro" id="IPR036097">
    <property type="entry name" value="HisK_dim/P_sf"/>
</dbReference>
<evidence type="ECO:0000313" key="25">
    <source>
        <dbReference type="EMBL" id="QEL19635.1"/>
    </source>
</evidence>
<evidence type="ECO:0000256" key="3">
    <source>
        <dbReference type="ARBA" id="ARBA00012438"/>
    </source>
</evidence>
<protein>
    <recommendedName>
        <fullName evidence="15">Sensory/regulatory protein RpfC</fullName>
        <ecNumber evidence="3">2.7.13.3</ecNumber>
    </recommendedName>
</protein>
<evidence type="ECO:0000256" key="7">
    <source>
        <dbReference type="ARBA" id="ARBA00022692"/>
    </source>
</evidence>
<keyword evidence="5 17" id="KW-0597">Phosphoprotein</keyword>
<dbReference type="Pfam" id="PF00512">
    <property type="entry name" value="HisKA"/>
    <property type="match status" value="1"/>
</dbReference>
<feature type="domain" description="PAC" evidence="23">
    <location>
        <begin position="333"/>
        <end position="392"/>
    </location>
</feature>
<feature type="transmembrane region" description="Helical" evidence="19">
    <location>
        <begin position="90"/>
        <end position="110"/>
    </location>
</feature>
<dbReference type="FunFam" id="3.30.565.10:FF:000010">
    <property type="entry name" value="Sensor histidine kinase RcsC"/>
    <property type="match status" value="1"/>
</dbReference>
<evidence type="ECO:0000256" key="1">
    <source>
        <dbReference type="ARBA" id="ARBA00000085"/>
    </source>
</evidence>
<comment type="catalytic activity">
    <reaction evidence="1">
        <text>ATP + protein L-histidine = ADP + protein N-phospho-L-histidine.</text>
        <dbReference type="EC" id="2.7.13.3"/>
    </reaction>
</comment>
<dbReference type="InterPro" id="IPR008207">
    <property type="entry name" value="Sig_transdc_His_kin_Hpt_dom"/>
</dbReference>
<dbReference type="PROSITE" id="PS50112">
    <property type="entry name" value="PAS"/>
    <property type="match status" value="3"/>
</dbReference>
<dbReference type="InterPro" id="IPR013656">
    <property type="entry name" value="PAS_4"/>
</dbReference>
<dbReference type="Pfam" id="PF08447">
    <property type="entry name" value="PAS_3"/>
    <property type="match status" value="2"/>
</dbReference>
<dbReference type="Gene3D" id="1.20.120.160">
    <property type="entry name" value="HPT domain"/>
    <property type="match status" value="1"/>
</dbReference>
<dbReference type="PROSITE" id="PS50894">
    <property type="entry name" value="HPT"/>
    <property type="match status" value="1"/>
</dbReference>
<dbReference type="SMART" id="SM00448">
    <property type="entry name" value="REC"/>
    <property type="match status" value="2"/>
</dbReference>
<dbReference type="Gene3D" id="3.40.50.2300">
    <property type="match status" value="2"/>
</dbReference>
<dbReference type="InterPro" id="IPR003661">
    <property type="entry name" value="HisK_dim/P_dom"/>
</dbReference>
<dbReference type="SUPFAM" id="SSF52172">
    <property type="entry name" value="CheY-like"/>
    <property type="match status" value="2"/>
</dbReference>
<dbReference type="PANTHER" id="PTHR45339:SF1">
    <property type="entry name" value="HYBRID SIGNAL TRANSDUCTION HISTIDINE KINASE J"/>
    <property type="match status" value="1"/>
</dbReference>
<dbReference type="Gene3D" id="2.10.70.100">
    <property type="match status" value="1"/>
</dbReference>
<dbReference type="NCBIfam" id="TIGR00229">
    <property type="entry name" value="sensory_box"/>
    <property type="match status" value="4"/>
</dbReference>
<evidence type="ECO:0000256" key="9">
    <source>
        <dbReference type="ARBA" id="ARBA00022777"/>
    </source>
</evidence>
<feature type="domain" description="HPt" evidence="24">
    <location>
        <begin position="1365"/>
        <end position="1465"/>
    </location>
</feature>
<evidence type="ECO:0000256" key="5">
    <source>
        <dbReference type="ARBA" id="ARBA00022553"/>
    </source>
</evidence>
<dbReference type="Pfam" id="PF08448">
    <property type="entry name" value="PAS_4"/>
    <property type="match status" value="1"/>
</dbReference>
<feature type="domain" description="Response regulatory" evidence="21">
    <location>
        <begin position="1214"/>
        <end position="1332"/>
    </location>
</feature>
<feature type="transmembrane region" description="Helical" evidence="19">
    <location>
        <begin position="20"/>
        <end position="41"/>
    </location>
</feature>
<dbReference type="InterPro" id="IPR035965">
    <property type="entry name" value="PAS-like_dom_sf"/>
</dbReference>
<dbReference type="CDD" id="cd16922">
    <property type="entry name" value="HATPase_EvgS-ArcB-TorS-like"/>
    <property type="match status" value="1"/>
</dbReference>
<dbReference type="KEGG" id="lrs:PX52LOC_06712"/>
<gene>
    <name evidence="25" type="ORF">PX52LOC_06712</name>
</gene>
<evidence type="ECO:0000259" key="22">
    <source>
        <dbReference type="PROSITE" id="PS50112"/>
    </source>
</evidence>
<evidence type="ECO:0000256" key="11">
    <source>
        <dbReference type="ARBA" id="ARBA00022989"/>
    </source>
</evidence>
<keyword evidence="26" id="KW-1185">Reference proteome</keyword>
<dbReference type="GO" id="GO:0005524">
    <property type="term" value="F:ATP binding"/>
    <property type="evidence" value="ECO:0007669"/>
    <property type="project" value="UniProtKB-KW"/>
</dbReference>
<dbReference type="EC" id="2.7.13.3" evidence="3"/>
<dbReference type="SMART" id="SM00388">
    <property type="entry name" value="HisKA"/>
    <property type="match status" value="1"/>
</dbReference>
<keyword evidence="11 19" id="KW-1133">Transmembrane helix</keyword>
<feature type="domain" description="PAC" evidence="23">
    <location>
        <begin position="463"/>
        <end position="513"/>
    </location>
</feature>
<feature type="modified residue" description="4-aspartylphosphate" evidence="17">
    <location>
        <position position="1105"/>
    </location>
</feature>
<dbReference type="InterPro" id="IPR036641">
    <property type="entry name" value="HPT_dom_sf"/>
</dbReference>
<dbReference type="InterPro" id="IPR005467">
    <property type="entry name" value="His_kinase_dom"/>
</dbReference>
<feature type="domain" description="PAS" evidence="22">
    <location>
        <begin position="386"/>
        <end position="455"/>
    </location>
</feature>
<dbReference type="SUPFAM" id="SSF47226">
    <property type="entry name" value="Histidine-containing phosphotransfer domain, HPT domain"/>
    <property type="match status" value="1"/>
</dbReference>
<feature type="transmembrane region" description="Helical" evidence="19">
    <location>
        <begin position="61"/>
        <end position="78"/>
    </location>
</feature>
<evidence type="ECO:0000259" key="21">
    <source>
        <dbReference type="PROSITE" id="PS50110"/>
    </source>
</evidence>
<feature type="domain" description="Response regulatory" evidence="21">
    <location>
        <begin position="1051"/>
        <end position="1172"/>
    </location>
</feature>
<evidence type="ECO:0000256" key="15">
    <source>
        <dbReference type="ARBA" id="ARBA00068150"/>
    </source>
</evidence>
<dbReference type="Gene3D" id="3.30.450.20">
    <property type="entry name" value="PAS domain"/>
    <property type="match status" value="5"/>
</dbReference>
<dbReference type="Pfam" id="PF00072">
    <property type="entry name" value="Response_reg"/>
    <property type="match status" value="2"/>
</dbReference>
<dbReference type="InterPro" id="IPR011006">
    <property type="entry name" value="CheY-like_superfamily"/>
</dbReference>
<dbReference type="CDD" id="cd00088">
    <property type="entry name" value="HPT"/>
    <property type="match status" value="1"/>
</dbReference>